<dbReference type="NCBIfam" id="TIGR01592">
    <property type="entry name" value="holin_SPP1"/>
    <property type="match status" value="1"/>
</dbReference>
<dbReference type="Proteomes" id="UP000262969">
    <property type="component" value="Unassembled WGS sequence"/>
</dbReference>
<dbReference type="AlphaFoldDB" id="A0A3D2X8I7"/>
<name>A0A3D2X8I7_9FIRM</name>
<keyword evidence="2" id="KW-0812">Transmembrane</keyword>
<evidence type="ECO:0000256" key="4">
    <source>
        <dbReference type="ARBA" id="ARBA00023136"/>
    </source>
</evidence>
<comment type="subcellular location">
    <subcellularLocation>
        <location evidence="1">Membrane</location>
    </subcellularLocation>
</comment>
<evidence type="ECO:0000256" key="1">
    <source>
        <dbReference type="ARBA" id="ARBA00004370"/>
    </source>
</evidence>
<evidence type="ECO:0000256" key="2">
    <source>
        <dbReference type="ARBA" id="ARBA00022692"/>
    </source>
</evidence>
<protein>
    <submittedName>
        <fullName evidence="5">Phage holin</fullName>
    </submittedName>
</protein>
<dbReference type="EMBL" id="DPVV01000391">
    <property type="protein sequence ID" value="HCL03047.1"/>
    <property type="molecule type" value="Genomic_DNA"/>
</dbReference>
<dbReference type="InterPro" id="IPR006479">
    <property type="entry name" value="Holin"/>
</dbReference>
<evidence type="ECO:0000313" key="5">
    <source>
        <dbReference type="EMBL" id="HCL03047.1"/>
    </source>
</evidence>
<accession>A0A3D2X8I7</accession>
<dbReference type="Pfam" id="PF04688">
    <property type="entry name" value="Holin_SPP1"/>
    <property type="match status" value="1"/>
</dbReference>
<sequence>MKITKGTIIRTIMLVLVLVNLILKRTGKPILEIQEGTVASFVETVIELGTIIVAWWENNSFTQNARKADDYLKKLNTTN</sequence>
<reference evidence="5 6" key="1">
    <citation type="journal article" date="2018" name="Nat. Biotechnol.">
        <title>A standardized bacterial taxonomy based on genome phylogeny substantially revises the tree of life.</title>
        <authorList>
            <person name="Parks D.H."/>
            <person name="Chuvochina M."/>
            <person name="Waite D.W."/>
            <person name="Rinke C."/>
            <person name="Skarshewski A."/>
            <person name="Chaumeil P.A."/>
            <person name="Hugenholtz P."/>
        </authorList>
    </citation>
    <scope>NUCLEOTIDE SEQUENCE [LARGE SCALE GENOMIC DNA]</scope>
    <source>
        <strain evidence="5">UBA11728</strain>
    </source>
</reference>
<comment type="caution">
    <text evidence="5">The sequence shown here is derived from an EMBL/GenBank/DDBJ whole genome shotgun (WGS) entry which is preliminary data.</text>
</comment>
<evidence type="ECO:0000313" key="6">
    <source>
        <dbReference type="Proteomes" id="UP000262969"/>
    </source>
</evidence>
<organism evidence="5 6">
    <name type="scientific">Lachnoclostridium phytofermentans</name>
    <dbReference type="NCBI Taxonomy" id="66219"/>
    <lineage>
        <taxon>Bacteria</taxon>
        <taxon>Bacillati</taxon>
        <taxon>Bacillota</taxon>
        <taxon>Clostridia</taxon>
        <taxon>Lachnospirales</taxon>
        <taxon>Lachnospiraceae</taxon>
    </lineage>
</organism>
<dbReference type="GO" id="GO:0016020">
    <property type="term" value="C:membrane"/>
    <property type="evidence" value="ECO:0007669"/>
    <property type="project" value="UniProtKB-SubCell"/>
</dbReference>
<keyword evidence="4" id="KW-0472">Membrane</keyword>
<keyword evidence="3" id="KW-1133">Transmembrane helix</keyword>
<gene>
    <name evidence="5" type="ORF">DHW61_11675</name>
</gene>
<proteinExistence type="predicted"/>
<evidence type="ECO:0000256" key="3">
    <source>
        <dbReference type="ARBA" id="ARBA00022989"/>
    </source>
</evidence>